<sequence>MAKPELRSRRRSLDPEQEARIATFSSTPDTAPEPTPETGPTAAPKDAQKPAKQSASPTAEEPKSKGFNYRMTPTRHAKIDAMRKEDDRSFQWMLDRLIDLGIEAWEARK</sequence>
<keyword evidence="3" id="KW-1185">Reference proteome</keyword>
<name>A0A127A712_9MICC</name>
<feature type="compositionally biased region" description="Low complexity" evidence="1">
    <location>
        <begin position="38"/>
        <end position="56"/>
    </location>
</feature>
<dbReference type="AlphaFoldDB" id="A0A127A712"/>
<accession>A0A127A712</accession>
<dbReference type="KEGG" id="satk:SA2016_4089"/>
<evidence type="ECO:0000313" key="2">
    <source>
        <dbReference type="EMBL" id="AMM34741.1"/>
    </source>
</evidence>
<feature type="region of interest" description="Disordered" evidence="1">
    <location>
        <begin position="1"/>
        <end position="73"/>
    </location>
</feature>
<feature type="compositionally biased region" description="Basic and acidic residues" evidence="1">
    <location>
        <begin position="1"/>
        <end position="19"/>
    </location>
</feature>
<protein>
    <submittedName>
        <fullName evidence="2">Uncharacterized protein</fullName>
    </submittedName>
</protein>
<keyword evidence="2" id="KW-0614">Plasmid</keyword>
<dbReference type="Proteomes" id="UP000070134">
    <property type="component" value="Plasmid pSA01"/>
</dbReference>
<proteinExistence type="predicted"/>
<evidence type="ECO:0000313" key="3">
    <source>
        <dbReference type="Proteomes" id="UP000070134"/>
    </source>
</evidence>
<gene>
    <name evidence="2" type="ORF">SA2016_4089</name>
</gene>
<organism evidence="2 3">
    <name type="scientific">Sinomonas atrocyanea</name>
    <dbReference type="NCBI Taxonomy" id="37927"/>
    <lineage>
        <taxon>Bacteria</taxon>
        <taxon>Bacillati</taxon>
        <taxon>Actinomycetota</taxon>
        <taxon>Actinomycetes</taxon>
        <taxon>Micrococcales</taxon>
        <taxon>Micrococcaceae</taxon>
        <taxon>Sinomonas</taxon>
    </lineage>
</organism>
<geneLocation type="plasmid" evidence="2 3">
    <name>pSA01</name>
</geneLocation>
<dbReference type="RefSeq" id="WP_141305546.1">
    <property type="nucleotide sequence ID" value="NZ_BJMO01000025.1"/>
</dbReference>
<dbReference type="EMBL" id="CP014519">
    <property type="protein sequence ID" value="AMM34741.1"/>
    <property type="molecule type" value="Genomic_DNA"/>
</dbReference>
<reference evidence="2 3" key="1">
    <citation type="submission" date="2016-02" db="EMBL/GenBank/DDBJ databases">
        <title>Complete genome of Sinomonas atrocyanea KCTC 3377.</title>
        <authorList>
            <person name="Kim K.M."/>
        </authorList>
    </citation>
    <scope>NUCLEOTIDE SEQUENCE [LARGE SCALE GENOMIC DNA]</scope>
    <source>
        <strain evidence="2 3">KCTC 3377</strain>
        <plasmid evidence="2 3">pSA01</plasmid>
    </source>
</reference>
<evidence type="ECO:0000256" key="1">
    <source>
        <dbReference type="SAM" id="MobiDB-lite"/>
    </source>
</evidence>